<evidence type="ECO:0000313" key="3">
    <source>
        <dbReference type="Proteomes" id="UP000832034"/>
    </source>
</evidence>
<keyword evidence="1" id="KW-0175">Coiled coil</keyword>
<organism evidence="2 3">
    <name type="scientific">Vitreoscilla stercoraria</name>
    <dbReference type="NCBI Taxonomy" id="61"/>
    <lineage>
        <taxon>Bacteria</taxon>
        <taxon>Pseudomonadati</taxon>
        <taxon>Pseudomonadota</taxon>
        <taxon>Betaproteobacteria</taxon>
        <taxon>Neisseriales</taxon>
        <taxon>Neisseriaceae</taxon>
        <taxon>Vitreoscilla</taxon>
    </lineage>
</organism>
<keyword evidence="3" id="KW-1185">Reference proteome</keyword>
<proteinExistence type="predicted"/>
<sequence length="342" mass="38124">MNLKTKQIQQEMAMGKRSIVTSWWLILALGLGGCDYISALQGKKVSCSDPTGQTLVHDIIKEQAQKHLQAYVGDDGKRRFDLANIRASVSQLQYALQSIRTSKEDPNSSKVFCEAELALTVPTKVLDDANMSLEEMGGVDSTVEETLLRYGFKKSGNAANVYQATVLYSVQPTDDGKQVYAQVDNAEDLAEGVSDVLHASMSKLMVLEAKNKEQKAQAEAEAEEIRLQQEADAAIQKEILAEEARVRGIELAEEAEQKARLKQVQEENKLYKQQLNRIWSGLDADIQAQIEGAQKAWVDEKAAACKKESLSTYGTETELEIVRLQCDSKWVQKRVREYQAAF</sequence>
<gene>
    <name evidence="2" type="ORF">LVJ81_09555</name>
</gene>
<protein>
    <recommendedName>
        <fullName evidence="4">Lysozyme inhibitor LprI N-terminal domain-containing protein</fullName>
    </recommendedName>
</protein>
<evidence type="ECO:0000313" key="2">
    <source>
        <dbReference type="EMBL" id="UOO91876.1"/>
    </source>
</evidence>
<reference evidence="2" key="1">
    <citation type="submission" date="2021-12" db="EMBL/GenBank/DDBJ databases">
        <authorList>
            <person name="Veyrier F.J."/>
        </authorList>
    </citation>
    <scope>NUCLEOTIDE SEQUENCE</scope>
    <source>
        <strain evidence="2">SAG 1488-6</strain>
    </source>
</reference>
<reference evidence="2" key="2">
    <citation type="journal article" date="2022" name="Res Sq">
        <title>Evolution of multicellular longitudinally dividing oral cavity symbionts (Neisseriaceae).</title>
        <authorList>
            <person name="Nyongesa S."/>
            <person name="Weber P."/>
            <person name="Bernet E."/>
            <person name="Pullido F."/>
            <person name="Nieckarz M."/>
            <person name="Delaby M."/>
            <person name="Nieves C."/>
            <person name="Viehboeck T."/>
            <person name="Krause N."/>
            <person name="Rivera-Millot A."/>
            <person name="Nakamura A."/>
            <person name="Vischer N."/>
            <person name="VanNieuwenhze M."/>
            <person name="Brun Y."/>
            <person name="Cava F."/>
            <person name="Bulgheresi S."/>
            <person name="Veyrier F."/>
        </authorList>
    </citation>
    <scope>NUCLEOTIDE SEQUENCE</scope>
    <source>
        <strain evidence="2">SAG 1488-6</strain>
    </source>
</reference>
<feature type="coiled-coil region" evidence="1">
    <location>
        <begin position="204"/>
        <end position="274"/>
    </location>
</feature>
<dbReference type="RefSeq" id="WP_155970372.1">
    <property type="nucleotide sequence ID" value="NZ_CP091512.1"/>
</dbReference>
<evidence type="ECO:0000256" key="1">
    <source>
        <dbReference type="SAM" id="Coils"/>
    </source>
</evidence>
<accession>A0ABY4E7Z6</accession>
<dbReference type="Proteomes" id="UP000832034">
    <property type="component" value="Chromosome"/>
</dbReference>
<evidence type="ECO:0008006" key="4">
    <source>
        <dbReference type="Google" id="ProtNLM"/>
    </source>
</evidence>
<name>A0ABY4E7Z6_VITST</name>
<dbReference type="PROSITE" id="PS51257">
    <property type="entry name" value="PROKAR_LIPOPROTEIN"/>
    <property type="match status" value="1"/>
</dbReference>
<dbReference type="EMBL" id="CP091512">
    <property type="protein sequence ID" value="UOO91876.1"/>
    <property type="molecule type" value="Genomic_DNA"/>
</dbReference>